<dbReference type="EMBL" id="OUUW01000070">
    <property type="protein sequence ID" value="SPP90076.1"/>
    <property type="molecule type" value="Genomic_DNA"/>
</dbReference>
<dbReference type="AlphaFoldDB" id="A0A3B0KW20"/>
<feature type="non-terminal residue" evidence="1">
    <location>
        <position position="110"/>
    </location>
</feature>
<reference evidence="2" key="1">
    <citation type="submission" date="2018-01" db="EMBL/GenBank/DDBJ databases">
        <authorList>
            <person name="Alioto T."/>
            <person name="Alioto T."/>
        </authorList>
    </citation>
    <scope>NUCLEOTIDE SEQUENCE [LARGE SCALE GENOMIC DNA]</scope>
</reference>
<accession>A0A3B0KW20</accession>
<dbReference type="Proteomes" id="UP000268350">
    <property type="component" value="Unassembled WGS sequence"/>
</dbReference>
<proteinExistence type="predicted"/>
<gene>
    <name evidence="1" type="ORF">DGUA_6G021131</name>
</gene>
<organism evidence="1 2">
    <name type="scientific">Drosophila guanche</name>
    <name type="common">Fruit fly</name>
    <dbReference type="NCBI Taxonomy" id="7266"/>
    <lineage>
        <taxon>Eukaryota</taxon>
        <taxon>Metazoa</taxon>
        <taxon>Ecdysozoa</taxon>
        <taxon>Arthropoda</taxon>
        <taxon>Hexapoda</taxon>
        <taxon>Insecta</taxon>
        <taxon>Pterygota</taxon>
        <taxon>Neoptera</taxon>
        <taxon>Endopterygota</taxon>
        <taxon>Diptera</taxon>
        <taxon>Brachycera</taxon>
        <taxon>Muscomorpha</taxon>
        <taxon>Ephydroidea</taxon>
        <taxon>Drosophilidae</taxon>
        <taxon>Drosophila</taxon>
        <taxon>Sophophora</taxon>
    </lineage>
</organism>
<keyword evidence="2" id="KW-1185">Reference proteome</keyword>
<name>A0A3B0KW20_DROGU</name>
<protein>
    <submittedName>
        <fullName evidence="1">Blast:Nucleic-acid-binding protein from transposon X-element</fullName>
    </submittedName>
</protein>
<feature type="non-terminal residue" evidence="1">
    <location>
        <position position="1"/>
    </location>
</feature>
<evidence type="ECO:0000313" key="2">
    <source>
        <dbReference type="Proteomes" id="UP000268350"/>
    </source>
</evidence>
<dbReference type="STRING" id="7266.A0A3B0KW20"/>
<sequence>YRQDPHGQIVGGHYTHQHKHDRGFRVIIRQLHHSTSPNTIKNELELNGYTVEVAPKSDSSHLDVLQLTQLGTQTVTVVRQAKPVDPAQCHKCQAFGHTRTYCRRAFVCMK</sequence>
<evidence type="ECO:0000313" key="1">
    <source>
        <dbReference type="EMBL" id="SPP90076.1"/>
    </source>
</evidence>